<reference evidence="8" key="2">
    <citation type="submission" date="2023-03" db="EMBL/GenBank/DDBJ databases">
        <authorList>
            <person name="Inwood S.N."/>
            <person name="Skelly J.G."/>
            <person name="Guhlin J."/>
            <person name="Harrop T.W.R."/>
            <person name="Goldson S.G."/>
            <person name="Dearden P.K."/>
        </authorList>
    </citation>
    <scope>NUCLEOTIDE SEQUENCE</scope>
    <source>
        <strain evidence="8">Irish</strain>
        <tissue evidence="8">Whole body</tissue>
    </source>
</reference>
<dbReference type="PANTHER" id="PTHR45080">
    <property type="entry name" value="CONTACTIN 5"/>
    <property type="match status" value="1"/>
</dbReference>
<dbReference type="Proteomes" id="UP001168990">
    <property type="component" value="Unassembled WGS sequence"/>
</dbReference>
<dbReference type="CDD" id="cd00063">
    <property type="entry name" value="FN3"/>
    <property type="match status" value="1"/>
</dbReference>
<dbReference type="SMART" id="SM00060">
    <property type="entry name" value="FN3"/>
    <property type="match status" value="1"/>
</dbReference>
<feature type="compositionally biased region" description="Acidic residues" evidence="4">
    <location>
        <begin position="35"/>
        <end position="51"/>
    </location>
</feature>
<dbReference type="GO" id="GO:0043025">
    <property type="term" value="C:neuronal cell body"/>
    <property type="evidence" value="ECO:0007669"/>
    <property type="project" value="TreeGrafter"/>
</dbReference>
<dbReference type="Gene3D" id="2.60.40.10">
    <property type="entry name" value="Immunoglobulins"/>
    <property type="match status" value="4"/>
</dbReference>
<proteinExistence type="predicted"/>
<evidence type="ECO:0000259" key="7">
    <source>
        <dbReference type="PROSITE" id="PS50853"/>
    </source>
</evidence>
<dbReference type="FunFam" id="2.60.40.10:FF:000032">
    <property type="entry name" value="palladin isoform X1"/>
    <property type="match status" value="1"/>
</dbReference>
<keyword evidence="3" id="KW-0393">Immunoglobulin domain</keyword>
<dbReference type="SMART" id="SM00409">
    <property type="entry name" value="IG"/>
    <property type="match status" value="3"/>
</dbReference>
<feature type="domain" description="Fibronectin type-III" evidence="7">
    <location>
        <begin position="350"/>
        <end position="454"/>
    </location>
</feature>
<evidence type="ECO:0000256" key="2">
    <source>
        <dbReference type="ARBA" id="ARBA00023157"/>
    </source>
</evidence>
<evidence type="ECO:0000313" key="9">
    <source>
        <dbReference type="Proteomes" id="UP001168990"/>
    </source>
</evidence>
<dbReference type="PROSITE" id="PS50853">
    <property type="entry name" value="FN3"/>
    <property type="match status" value="1"/>
</dbReference>
<dbReference type="SUPFAM" id="SSF48726">
    <property type="entry name" value="Immunoglobulin"/>
    <property type="match status" value="3"/>
</dbReference>
<evidence type="ECO:0000259" key="6">
    <source>
        <dbReference type="PROSITE" id="PS50835"/>
    </source>
</evidence>
<dbReference type="PROSITE" id="PS50835">
    <property type="entry name" value="IG_LIKE"/>
    <property type="match status" value="3"/>
</dbReference>
<dbReference type="InterPro" id="IPR036116">
    <property type="entry name" value="FN3_sf"/>
</dbReference>
<dbReference type="InterPro" id="IPR007110">
    <property type="entry name" value="Ig-like_dom"/>
</dbReference>
<dbReference type="InterPro" id="IPR003598">
    <property type="entry name" value="Ig_sub2"/>
</dbReference>
<dbReference type="InterPro" id="IPR003599">
    <property type="entry name" value="Ig_sub"/>
</dbReference>
<dbReference type="GO" id="GO:0008046">
    <property type="term" value="F:axon guidance receptor activity"/>
    <property type="evidence" value="ECO:0007669"/>
    <property type="project" value="TreeGrafter"/>
</dbReference>
<dbReference type="AlphaFoldDB" id="A0AA39FQZ3"/>
<name>A0AA39FQZ3_9HYME</name>
<feature type="domain" description="Ig-like" evidence="6">
    <location>
        <begin position="169"/>
        <end position="254"/>
    </location>
</feature>
<dbReference type="Pfam" id="PF07679">
    <property type="entry name" value="I-set"/>
    <property type="match status" value="1"/>
</dbReference>
<dbReference type="InterPro" id="IPR013783">
    <property type="entry name" value="Ig-like_fold"/>
</dbReference>
<dbReference type="InterPro" id="IPR036179">
    <property type="entry name" value="Ig-like_dom_sf"/>
</dbReference>
<comment type="caution">
    <text evidence="8">The sequence shown here is derived from an EMBL/GenBank/DDBJ whole genome shotgun (WGS) entry which is preliminary data.</text>
</comment>
<evidence type="ECO:0000256" key="3">
    <source>
        <dbReference type="ARBA" id="ARBA00023319"/>
    </source>
</evidence>
<keyword evidence="2" id="KW-1015">Disulfide bond</keyword>
<dbReference type="SUPFAM" id="SSF49265">
    <property type="entry name" value="Fibronectin type III"/>
    <property type="match status" value="1"/>
</dbReference>
<dbReference type="EMBL" id="JAQQBS010000002">
    <property type="protein sequence ID" value="KAK0174043.1"/>
    <property type="molecule type" value="Genomic_DNA"/>
</dbReference>
<dbReference type="GO" id="GO:0007156">
    <property type="term" value="P:homophilic cell adhesion via plasma membrane adhesion molecules"/>
    <property type="evidence" value="ECO:0007669"/>
    <property type="project" value="TreeGrafter"/>
</dbReference>
<feature type="chain" id="PRO_5041370057" evidence="5">
    <location>
        <begin position="24"/>
        <end position="493"/>
    </location>
</feature>
<dbReference type="CDD" id="cd00096">
    <property type="entry name" value="Ig"/>
    <property type="match status" value="2"/>
</dbReference>
<keyword evidence="5" id="KW-0732">Signal</keyword>
<evidence type="ECO:0000313" key="8">
    <source>
        <dbReference type="EMBL" id="KAK0174043.1"/>
    </source>
</evidence>
<feature type="domain" description="Ig-like" evidence="6">
    <location>
        <begin position="259"/>
        <end position="348"/>
    </location>
</feature>
<dbReference type="GO" id="GO:0030424">
    <property type="term" value="C:axon"/>
    <property type="evidence" value="ECO:0007669"/>
    <property type="project" value="TreeGrafter"/>
</dbReference>
<organism evidence="8 9">
    <name type="scientific">Microctonus aethiopoides</name>
    <dbReference type="NCBI Taxonomy" id="144406"/>
    <lineage>
        <taxon>Eukaryota</taxon>
        <taxon>Metazoa</taxon>
        <taxon>Ecdysozoa</taxon>
        <taxon>Arthropoda</taxon>
        <taxon>Hexapoda</taxon>
        <taxon>Insecta</taxon>
        <taxon>Pterygota</taxon>
        <taxon>Neoptera</taxon>
        <taxon>Endopterygota</taxon>
        <taxon>Hymenoptera</taxon>
        <taxon>Apocrita</taxon>
        <taxon>Ichneumonoidea</taxon>
        <taxon>Braconidae</taxon>
        <taxon>Euphorinae</taxon>
        <taxon>Microctonus</taxon>
    </lineage>
</organism>
<reference evidence="8" key="1">
    <citation type="journal article" date="2023" name="bioRxiv">
        <title>Scaffold-level genome assemblies of two parasitoid biocontrol wasps reveal the parthenogenesis mechanism and an associated novel virus.</title>
        <authorList>
            <person name="Inwood S."/>
            <person name="Skelly J."/>
            <person name="Guhlin J."/>
            <person name="Harrop T."/>
            <person name="Goldson S."/>
            <person name="Dearden P."/>
        </authorList>
    </citation>
    <scope>NUCLEOTIDE SEQUENCE</scope>
    <source>
        <strain evidence="8">Irish</strain>
        <tissue evidence="8">Whole body</tissue>
    </source>
</reference>
<dbReference type="GO" id="GO:0050808">
    <property type="term" value="P:synapse organization"/>
    <property type="evidence" value="ECO:0007669"/>
    <property type="project" value="TreeGrafter"/>
</dbReference>
<dbReference type="SMART" id="SM00408">
    <property type="entry name" value="IGc2"/>
    <property type="match status" value="3"/>
</dbReference>
<accession>A0AA39FQZ3</accession>
<dbReference type="GO" id="GO:0005886">
    <property type="term" value="C:plasma membrane"/>
    <property type="evidence" value="ECO:0007669"/>
    <property type="project" value="TreeGrafter"/>
</dbReference>
<sequence>MQTMRIEAILAIAAILFAVQVCCRPDKLADKDSDYADDTPQDYDDDEEVDNESDRPSGPPEILSKPLIIDVRPGDNVELPCHTINAEDLVLVWKKDGVPLYFGGALMEKALEKKIEIKPDHSLVIYNMTKNDASDNYTCAILSGDRTIQVVHRIHVVNKPNEMPGNDHPIRVIPGKRVEVNESESVTIGCETKHPSKTEIKWSHKGERLHNGEIVKDHGNYITIKHATRHHSGRYQCLAEDGSEKPAHEAIEVVVKYSPVIEVDHEVVHTGMEQTTQLTCKVFAHPRAKVVWLKDQKEIKNKKDKRILHEDKAMRTLTIEHTTKHDLGTYTCVATNQMGEVSKEIIVTATPAKPKFIGGEIADDETTIILKWHVESFSPILEYKLEYRQKGDTEWKSVMPNVRNGDGTLFTVEHALENLHPGTSYEAKLAAKNDFGWSPLSASHKFDKEYVADEPQNVKGKEKVHSDATMNRGLAMLLAPTLLVLISNVYTCL</sequence>
<feature type="signal peptide" evidence="5">
    <location>
        <begin position="1"/>
        <end position="23"/>
    </location>
</feature>
<dbReference type="InterPro" id="IPR013098">
    <property type="entry name" value="Ig_I-set"/>
</dbReference>
<dbReference type="InterPro" id="IPR050958">
    <property type="entry name" value="Cell_Adh-Cytoskel_Orgn"/>
</dbReference>
<keyword evidence="1" id="KW-0677">Repeat</keyword>
<feature type="domain" description="Ig-like" evidence="6">
    <location>
        <begin position="60"/>
        <end position="149"/>
    </location>
</feature>
<evidence type="ECO:0000256" key="5">
    <source>
        <dbReference type="SAM" id="SignalP"/>
    </source>
</evidence>
<evidence type="ECO:0000256" key="1">
    <source>
        <dbReference type="ARBA" id="ARBA00022737"/>
    </source>
</evidence>
<dbReference type="PANTHER" id="PTHR45080:SF33">
    <property type="entry name" value="IG-LIKE DOMAIN-CONTAINING PROTEIN"/>
    <property type="match status" value="1"/>
</dbReference>
<evidence type="ECO:0000256" key="4">
    <source>
        <dbReference type="SAM" id="MobiDB-lite"/>
    </source>
</evidence>
<dbReference type="Pfam" id="PF13927">
    <property type="entry name" value="Ig_3"/>
    <property type="match status" value="2"/>
</dbReference>
<gene>
    <name evidence="8" type="ORF">PV328_007161</name>
</gene>
<dbReference type="Pfam" id="PF00041">
    <property type="entry name" value="fn3"/>
    <property type="match status" value="1"/>
</dbReference>
<dbReference type="InterPro" id="IPR003961">
    <property type="entry name" value="FN3_dom"/>
</dbReference>
<keyword evidence="9" id="KW-1185">Reference proteome</keyword>
<feature type="region of interest" description="Disordered" evidence="4">
    <location>
        <begin position="30"/>
        <end position="64"/>
    </location>
</feature>
<protein>
    <submittedName>
        <fullName evidence="8">Uncharacterized protein</fullName>
    </submittedName>
</protein>